<feature type="chain" id="PRO_5046846172" description="Cytochrome P450" evidence="11">
    <location>
        <begin position="22"/>
        <end position="205"/>
    </location>
</feature>
<organism evidence="12 13">
    <name type="scientific">Citrullus colocynthis</name>
    <name type="common">colocynth</name>
    <dbReference type="NCBI Taxonomy" id="252529"/>
    <lineage>
        <taxon>Eukaryota</taxon>
        <taxon>Viridiplantae</taxon>
        <taxon>Streptophyta</taxon>
        <taxon>Embryophyta</taxon>
        <taxon>Tracheophyta</taxon>
        <taxon>Spermatophyta</taxon>
        <taxon>Magnoliopsida</taxon>
        <taxon>eudicotyledons</taxon>
        <taxon>Gunneridae</taxon>
        <taxon>Pentapetalae</taxon>
        <taxon>rosids</taxon>
        <taxon>fabids</taxon>
        <taxon>Cucurbitales</taxon>
        <taxon>Cucurbitaceae</taxon>
        <taxon>Benincaseae</taxon>
        <taxon>Citrullus</taxon>
    </lineage>
</organism>
<feature type="signal peptide" evidence="11">
    <location>
        <begin position="1"/>
        <end position="21"/>
    </location>
</feature>
<evidence type="ECO:0000256" key="9">
    <source>
        <dbReference type="ARBA" id="ARBA00023033"/>
    </source>
</evidence>
<dbReference type="EMBL" id="OZ021736">
    <property type="protein sequence ID" value="CAK9315612.1"/>
    <property type="molecule type" value="Genomic_DNA"/>
</dbReference>
<name>A0ABP0Y6K2_9ROSI</name>
<keyword evidence="8" id="KW-0408">Iron</keyword>
<proteinExistence type="inferred from homology"/>
<keyword evidence="10" id="KW-0472">Membrane</keyword>
<evidence type="ECO:0000313" key="13">
    <source>
        <dbReference type="Proteomes" id="UP001642487"/>
    </source>
</evidence>
<keyword evidence="6" id="KW-1133">Transmembrane helix</keyword>
<keyword evidence="9" id="KW-0503">Monooxygenase</keyword>
<keyword evidence="11" id="KW-0732">Signal</keyword>
<comment type="subcellular location">
    <subcellularLocation>
        <location evidence="1">Membrane</location>
        <topology evidence="1">Single-pass membrane protein</topology>
    </subcellularLocation>
</comment>
<dbReference type="InterPro" id="IPR036396">
    <property type="entry name" value="Cyt_P450_sf"/>
</dbReference>
<keyword evidence="4" id="KW-0812">Transmembrane</keyword>
<evidence type="ECO:0000256" key="8">
    <source>
        <dbReference type="ARBA" id="ARBA00023004"/>
    </source>
</evidence>
<accession>A0ABP0Y6K2</accession>
<dbReference type="PRINTS" id="PR00463">
    <property type="entry name" value="EP450I"/>
</dbReference>
<evidence type="ECO:0000256" key="4">
    <source>
        <dbReference type="ARBA" id="ARBA00022692"/>
    </source>
</evidence>
<evidence type="ECO:0000256" key="1">
    <source>
        <dbReference type="ARBA" id="ARBA00004167"/>
    </source>
</evidence>
<sequence length="205" mass="23722">MDSLSALLLFLAFLFLRQLRTRRRNLPPSPPSVPIIGHLHLLKRPTHRNFQNVAAKYGPIFTFRFGSRLALIVSSLQIAQECFTKNDLIFANRPRMLSGKYLGYDCTTMATASYGDHWRNLRRLAAMEIFSSTRLNTSLGIRKDEILRLLVKLHSESFTKVELRSMFSELSFNIVMRIVAGKRYYGEEVSDEAEAREFRELMEEV</sequence>
<dbReference type="Gene3D" id="1.10.630.10">
    <property type="entry name" value="Cytochrome P450"/>
    <property type="match status" value="1"/>
</dbReference>
<dbReference type="SUPFAM" id="SSF48264">
    <property type="entry name" value="Cytochrome P450"/>
    <property type="match status" value="1"/>
</dbReference>
<dbReference type="InterPro" id="IPR001128">
    <property type="entry name" value="Cyt_P450"/>
</dbReference>
<evidence type="ECO:0000313" key="12">
    <source>
        <dbReference type="EMBL" id="CAK9315612.1"/>
    </source>
</evidence>
<dbReference type="Pfam" id="PF00067">
    <property type="entry name" value="p450"/>
    <property type="match status" value="1"/>
</dbReference>
<evidence type="ECO:0000256" key="3">
    <source>
        <dbReference type="ARBA" id="ARBA00022617"/>
    </source>
</evidence>
<evidence type="ECO:0000256" key="6">
    <source>
        <dbReference type="ARBA" id="ARBA00022989"/>
    </source>
</evidence>
<evidence type="ECO:0000256" key="10">
    <source>
        <dbReference type="ARBA" id="ARBA00023136"/>
    </source>
</evidence>
<dbReference type="PANTHER" id="PTHR47947">
    <property type="entry name" value="CYTOCHROME P450 82C3-RELATED"/>
    <property type="match status" value="1"/>
</dbReference>
<dbReference type="Proteomes" id="UP001642487">
    <property type="component" value="Chromosome 2"/>
</dbReference>
<dbReference type="InterPro" id="IPR002401">
    <property type="entry name" value="Cyt_P450_E_grp-I"/>
</dbReference>
<keyword evidence="3" id="KW-0349">Heme</keyword>
<comment type="similarity">
    <text evidence="2">Belongs to the cytochrome P450 family.</text>
</comment>
<evidence type="ECO:0000256" key="5">
    <source>
        <dbReference type="ARBA" id="ARBA00022723"/>
    </source>
</evidence>
<keyword evidence="7" id="KW-0560">Oxidoreductase</keyword>
<dbReference type="PANTHER" id="PTHR47947:SF62">
    <property type="entry name" value="CYTOCHROME P450, FAMILY 81, SUBFAMILY D, POLYPEPTIDE 5"/>
    <property type="match status" value="1"/>
</dbReference>
<dbReference type="InterPro" id="IPR050651">
    <property type="entry name" value="Plant_Cytochrome_P450_Monoox"/>
</dbReference>
<reference evidence="12 13" key="1">
    <citation type="submission" date="2024-03" db="EMBL/GenBank/DDBJ databases">
        <authorList>
            <person name="Gkanogiannis A."/>
            <person name="Becerra Lopez-Lavalle L."/>
        </authorList>
    </citation>
    <scope>NUCLEOTIDE SEQUENCE [LARGE SCALE GENOMIC DNA]</scope>
</reference>
<evidence type="ECO:0000256" key="2">
    <source>
        <dbReference type="ARBA" id="ARBA00010617"/>
    </source>
</evidence>
<protein>
    <recommendedName>
        <fullName evidence="14">Cytochrome P450</fullName>
    </recommendedName>
</protein>
<keyword evidence="13" id="KW-1185">Reference proteome</keyword>
<evidence type="ECO:0008006" key="14">
    <source>
        <dbReference type="Google" id="ProtNLM"/>
    </source>
</evidence>
<evidence type="ECO:0000256" key="7">
    <source>
        <dbReference type="ARBA" id="ARBA00023002"/>
    </source>
</evidence>
<keyword evidence="5" id="KW-0479">Metal-binding</keyword>
<evidence type="ECO:0000256" key="11">
    <source>
        <dbReference type="SAM" id="SignalP"/>
    </source>
</evidence>
<gene>
    <name evidence="12" type="ORF">CITCOLO1_LOCUS7413</name>
</gene>